<feature type="transmembrane region" description="Helical" evidence="1">
    <location>
        <begin position="6"/>
        <end position="27"/>
    </location>
</feature>
<evidence type="ECO:0000313" key="2">
    <source>
        <dbReference type="EMBL" id="TGL89937.1"/>
    </source>
</evidence>
<organism evidence="2 3">
    <name type="scientific">Leptospira yasudae</name>
    <dbReference type="NCBI Taxonomy" id="2202201"/>
    <lineage>
        <taxon>Bacteria</taxon>
        <taxon>Pseudomonadati</taxon>
        <taxon>Spirochaetota</taxon>
        <taxon>Spirochaetia</taxon>
        <taxon>Leptospirales</taxon>
        <taxon>Leptospiraceae</taxon>
        <taxon>Leptospira</taxon>
    </lineage>
</organism>
<proteinExistence type="predicted"/>
<keyword evidence="1" id="KW-1133">Transmembrane helix</keyword>
<keyword evidence="1" id="KW-0812">Transmembrane</keyword>
<name>A0A6N4R0P6_9LEPT</name>
<gene>
    <name evidence="2" type="ORF">EHQ83_00645</name>
</gene>
<accession>A0A6N4R0P6</accession>
<dbReference type="AlphaFoldDB" id="A0A6N4R0P6"/>
<comment type="caution">
    <text evidence="2">The sequence shown here is derived from an EMBL/GenBank/DDBJ whole genome shotgun (WGS) entry which is preliminary data.</text>
</comment>
<dbReference type="RefSeq" id="WP_135573929.1">
    <property type="nucleotide sequence ID" value="NZ_RQGK01000007.1"/>
</dbReference>
<evidence type="ECO:0000256" key="1">
    <source>
        <dbReference type="SAM" id="Phobius"/>
    </source>
</evidence>
<sequence>MIPKNVLFKSLTLIFPIAILSGNLYLWNTTKNRIETYTERPPFLAFDFTNSYLSDRNSRISHLLDRNAATTWTKLRSSDLKQDFLVELRQTHHLQNGKPEISNWKTLHVVGCRETVGDLKLEIILRESIDMDKELRLPKDQILGEQVLRFSESKHFQIPLGQYYRPGKSEEFPQNMFLWTVGGTWVPSNSDSNRKFCLEDIWLSEE</sequence>
<dbReference type="EMBL" id="RQGM01000004">
    <property type="protein sequence ID" value="TGL89937.1"/>
    <property type="molecule type" value="Genomic_DNA"/>
</dbReference>
<dbReference type="Proteomes" id="UP000297613">
    <property type="component" value="Unassembled WGS sequence"/>
</dbReference>
<protein>
    <submittedName>
        <fullName evidence="2">Uncharacterized protein</fullName>
    </submittedName>
</protein>
<reference evidence="2 3" key="1">
    <citation type="journal article" date="2019" name="PLoS Negl. Trop. Dis.">
        <title>Revisiting the worldwide diversity of Leptospira species in the environment.</title>
        <authorList>
            <person name="Vincent A.T."/>
            <person name="Schiettekatte O."/>
            <person name="Bourhy P."/>
            <person name="Veyrier F.J."/>
            <person name="Picardeau M."/>
        </authorList>
    </citation>
    <scope>NUCLEOTIDE SEQUENCE [LARGE SCALE GENOMIC DNA]</scope>
    <source>
        <strain evidence="2 3">201702445</strain>
    </source>
</reference>
<keyword evidence="1" id="KW-0472">Membrane</keyword>
<evidence type="ECO:0000313" key="3">
    <source>
        <dbReference type="Proteomes" id="UP000297613"/>
    </source>
</evidence>